<keyword evidence="3" id="KW-1185">Reference proteome</keyword>
<reference evidence="2 3" key="1">
    <citation type="submission" date="2018-06" db="EMBL/GenBank/DDBJ databases">
        <title>Mucibacter soli gen. nov., sp. nov., a new member of the family Chitinophagaceae producing mucin.</title>
        <authorList>
            <person name="Kim M.-K."/>
            <person name="Park S."/>
            <person name="Kim T.-S."/>
            <person name="Joung Y."/>
            <person name="Han J.-H."/>
            <person name="Kim S.B."/>
        </authorList>
    </citation>
    <scope>NUCLEOTIDE SEQUENCE [LARGE SCALE GENOMIC DNA]</scope>
    <source>
        <strain evidence="2 3">R1-15</strain>
    </source>
</reference>
<evidence type="ECO:0000256" key="1">
    <source>
        <dbReference type="SAM" id="Coils"/>
    </source>
</evidence>
<dbReference type="Proteomes" id="UP000248745">
    <property type="component" value="Unassembled WGS sequence"/>
</dbReference>
<organism evidence="2 3">
    <name type="scientific">Taibaiella soli</name>
    <dbReference type="NCBI Taxonomy" id="1649169"/>
    <lineage>
        <taxon>Bacteria</taxon>
        <taxon>Pseudomonadati</taxon>
        <taxon>Bacteroidota</taxon>
        <taxon>Chitinophagia</taxon>
        <taxon>Chitinophagales</taxon>
        <taxon>Chitinophagaceae</taxon>
        <taxon>Taibaiella</taxon>
    </lineage>
</organism>
<comment type="caution">
    <text evidence="2">The sequence shown here is derived from an EMBL/GenBank/DDBJ whole genome shotgun (WGS) entry which is preliminary data.</text>
</comment>
<protein>
    <submittedName>
        <fullName evidence="2">Uncharacterized protein</fullName>
    </submittedName>
</protein>
<name>A0A2W2BCZ4_9BACT</name>
<evidence type="ECO:0000313" key="2">
    <source>
        <dbReference type="EMBL" id="PZF73737.1"/>
    </source>
</evidence>
<gene>
    <name evidence="2" type="ORF">DN068_07000</name>
</gene>
<feature type="coiled-coil region" evidence="1">
    <location>
        <begin position="4"/>
        <end position="31"/>
    </location>
</feature>
<evidence type="ECO:0000313" key="3">
    <source>
        <dbReference type="Proteomes" id="UP000248745"/>
    </source>
</evidence>
<accession>A0A2W2BCZ4</accession>
<proteinExistence type="predicted"/>
<dbReference type="RefSeq" id="WP_110998187.1">
    <property type="nucleotide sequence ID" value="NZ_QKTW01000010.1"/>
</dbReference>
<dbReference type="AlphaFoldDB" id="A0A2W2BCZ4"/>
<dbReference type="EMBL" id="QKTW01000010">
    <property type="protein sequence ID" value="PZF73737.1"/>
    <property type="molecule type" value="Genomic_DNA"/>
</dbReference>
<keyword evidence="1" id="KW-0175">Coiled coil</keyword>
<sequence>MQELQLLRDKLDMLMKKYSLLQTENARLKETVKVQLQTIDIQNARLATQEEQIQLMQFGQVITAPEERAMVRQQLDTVIGSIDQILNALND</sequence>